<proteinExistence type="predicted"/>
<accession>A0A7G9W7S2</accession>
<evidence type="ECO:0000313" key="2">
    <source>
        <dbReference type="Proteomes" id="UP000516160"/>
    </source>
</evidence>
<sequence>MKSYGKNIGTKAISLLLALVLWLFVFGQQPNTNVPEFTRTITNVPVEIIGSDRDFQYLVTPGTVDIVIRGSQEFINNMVNREHRVTVDVRNLEEGIHNLEVTTAIAGGVVQSILPNYVTVVIDPITSTDFSIAIETTGTLPEGVTLRGITARPSNITLTGPVSELERVASVLATVNLDEITQSTEISTTVSILDIHKRNVNSLQVNQTNVIIEVVVEQDAIQDTVSIQYINLEEGFEVQLSQQSGTVTYPPNIAVEDIELFVDLADLTEGEHTVSVQINGPEGVVFEPEEIQVIIEERE</sequence>
<name>A0A7G9W7S2_ALKCA</name>
<dbReference type="InterPro" id="IPR053154">
    <property type="entry name" value="c-di-AMP_regulator"/>
</dbReference>
<dbReference type="Pfam" id="PF07949">
    <property type="entry name" value="YbbR"/>
    <property type="match status" value="1"/>
</dbReference>
<dbReference type="Gene3D" id="2.170.120.40">
    <property type="entry name" value="YbbR-like domain"/>
    <property type="match status" value="1"/>
</dbReference>
<dbReference type="EMBL" id="CP058559">
    <property type="protein sequence ID" value="QNO14734.1"/>
    <property type="molecule type" value="Genomic_DNA"/>
</dbReference>
<dbReference type="Proteomes" id="UP000516160">
    <property type="component" value="Chromosome"/>
</dbReference>
<dbReference type="Gene3D" id="2.170.120.30">
    <property type="match status" value="2"/>
</dbReference>
<evidence type="ECO:0008006" key="3">
    <source>
        <dbReference type="Google" id="ProtNLM"/>
    </source>
</evidence>
<dbReference type="AlphaFoldDB" id="A0A7G9W7S2"/>
<gene>
    <name evidence="1" type="ORF">HYG86_08005</name>
</gene>
<dbReference type="PANTHER" id="PTHR37804:SF1">
    <property type="entry name" value="CDAA REGULATORY PROTEIN CDAR"/>
    <property type="match status" value="1"/>
</dbReference>
<dbReference type="RefSeq" id="WP_213168672.1">
    <property type="nucleotide sequence ID" value="NZ_CP058559.1"/>
</dbReference>
<reference evidence="1 2" key="1">
    <citation type="submission" date="2020-07" db="EMBL/GenBank/DDBJ databases">
        <title>Alkalicella. sp. LB2 genome.</title>
        <authorList>
            <person name="Postec A."/>
            <person name="Quemeneur M."/>
        </authorList>
    </citation>
    <scope>NUCLEOTIDE SEQUENCE [LARGE SCALE GENOMIC DNA]</scope>
    <source>
        <strain evidence="1 2">LB2</strain>
    </source>
</reference>
<keyword evidence="2" id="KW-1185">Reference proteome</keyword>
<dbReference type="KEGG" id="acae:HYG86_08005"/>
<dbReference type="InterPro" id="IPR012505">
    <property type="entry name" value="YbbR"/>
</dbReference>
<evidence type="ECO:0000313" key="1">
    <source>
        <dbReference type="EMBL" id="QNO14734.1"/>
    </source>
</evidence>
<protein>
    <recommendedName>
        <fullName evidence="3">YbbR domain-containing protein</fullName>
    </recommendedName>
</protein>
<dbReference type="PANTHER" id="PTHR37804">
    <property type="entry name" value="CDAA REGULATORY PROTEIN CDAR"/>
    <property type="match status" value="1"/>
</dbReference>
<organism evidence="1 2">
    <name type="scientific">Alkalicella caledoniensis</name>
    <dbReference type="NCBI Taxonomy" id="2731377"/>
    <lineage>
        <taxon>Bacteria</taxon>
        <taxon>Bacillati</taxon>
        <taxon>Bacillota</taxon>
        <taxon>Clostridia</taxon>
        <taxon>Eubacteriales</taxon>
        <taxon>Proteinivoracaceae</taxon>
        <taxon>Alkalicella</taxon>
    </lineage>
</organism>